<protein>
    <submittedName>
        <fullName evidence="2">Uncharacterized protein</fullName>
    </submittedName>
</protein>
<accession>A0A4S8LJ34</accession>
<evidence type="ECO:0000313" key="3">
    <source>
        <dbReference type="Proteomes" id="UP000297245"/>
    </source>
</evidence>
<proteinExistence type="predicted"/>
<dbReference type="Proteomes" id="UP000297245">
    <property type="component" value="Unassembled WGS sequence"/>
</dbReference>
<keyword evidence="3" id="KW-1185">Reference proteome</keyword>
<feature type="compositionally biased region" description="Basic and acidic residues" evidence="1">
    <location>
        <begin position="18"/>
        <end position="27"/>
    </location>
</feature>
<gene>
    <name evidence="2" type="ORF">K435DRAFT_802968</name>
</gene>
<evidence type="ECO:0000313" key="2">
    <source>
        <dbReference type="EMBL" id="THU89129.1"/>
    </source>
</evidence>
<reference evidence="2 3" key="1">
    <citation type="journal article" date="2019" name="Nat. Ecol. Evol.">
        <title>Megaphylogeny resolves global patterns of mushroom evolution.</title>
        <authorList>
            <person name="Varga T."/>
            <person name="Krizsan K."/>
            <person name="Foldi C."/>
            <person name="Dima B."/>
            <person name="Sanchez-Garcia M."/>
            <person name="Sanchez-Ramirez S."/>
            <person name="Szollosi G.J."/>
            <person name="Szarkandi J.G."/>
            <person name="Papp V."/>
            <person name="Albert L."/>
            <person name="Andreopoulos W."/>
            <person name="Angelini C."/>
            <person name="Antonin V."/>
            <person name="Barry K.W."/>
            <person name="Bougher N.L."/>
            <person name="Buchanan P."/>
            <person name="Buyck B."/>
            <person name="Bense V."/>
            <person name="Catcheside P."/>
            <person name="Chovatia M."/>
            <person name="Cooper J."/>
            <person name="Damon W."/>
            <person name="Desjardin D."/>
            <person name="Finy P."/>
            <person name="Geml J."/>
            <person name="Haridas S."/>
            <person name="Hughes K."/>
            <person name="Justo A."/>
            <person name="Karasinski D."/>
            <person name="Kautmanova I."/>
            <person name="Kiss B."/>
            <person name="Kocsube S."/>
            <person name="Kotiranta H."/>
            <person name="LaButti K.M."/>
            <person name="Lechner B.E."/>
            <person name="Liimatainen K."/>
            <person name="Lipzen A."/>
            <person name="Lukacs Z."/>
            <person name="Mihaltcheva S."/>
            <person name="Morgado L.N."/>
            <person name="Niskanen T."/>
            <person name="Noordeloos M.E."/>
            <person name="Ohm R.A."/>
            <person name="Ortiz-Santana B."/>
            <person name="Ovrebo C."/>
            <person name="Racz N."/>
            <person name="Riley R."/>
            <person name="Savchenko A."/>
            <person name="Shiryaev A."/>
            <person name="Soop K."/>
            <person name="Spirin V."/>
            <person name="Szebenyi C."/>
            <person name="Tomsovsky M."/>
            <person name="Tulloss R.E."/>
            <person name="Uehling J."/>
            <person name="Grigoriev I.V."/>
            <person name="Vagvolgyi C."/>
            <person name="Papp T."/>
            <person name="Martin F.M."/>
            <person name="Miettinen O."/>
            <person name="Hibbett D.S."/>
            <person name="Nagy L.G."/>
        </authorList>
    </citation>
    <scope>NUCLEOTIDE SEQUENCE [LARGE SCALE GENOMIC DNA]</scope>
    <source>
        <strain evidence="2 3">CBS 962.96</strain>
    </source>
</reference>
<evidence type="ECO:0000256" key="1">
    <source>
        <dbReference type="SAM" id="MobiDB-lite"/>
    </source>
</evidence>
<feature type="region of interest" description="Disordered" evidence="1">
    <location>
        <begin position="16"/>
        <end position="37"/>
    </location>
</feature>
<organism evidence="2 3">
    <name type="scientific">Dendrothele bispora (strain CBS 962.96)</name>
    <dbReference type="NCBI Taxonomy" id="1314807"/>
    <lineage>
        <taxon>Eukaryota</taxon>
        <taxon>Fungi</taxon>
        <taxon>Dikarya</taxon>
        <taxon>Basidiomycota</taxon>
        <taxon>Agaricomycotina</taxon>
        <taxon>Agaricomycetes</taxon>
        <taxon>Agaricomycetidae</taxon>
        <taxon>Agaricales</taxon>
        <taxon>Agaricales incertae sedis</taxon>
        <taxon>Dendrothele</taxon>
    </lineage>
</organism>
<name>A0A4S8LJ34_DENBC</name>
<dbReference type="EMBL" id="ML179380">
    <property type="protein sequence ID" value="THU89129.1"/>
    <property type="molecule type" value="Genomic_DNA"/>
</dbReference>
<dbReference type="AlphaFoldDB" id="A0A4S8LJ34"/>
<sequence>MLGVFHPAVSVGGQEYGRGVEKDKRGAEGSSETSVETVPTAIPTKVVSLSETGSPIRRKTTLPSWLQEYPYHLTVMSANEHWLWIQYAFCIKCIGSGLLDHINLCLDCLEKPCQVHGENHKRTTRLRTRMDGARGSENVNSHQENISGLTKVSTVRLVKSFPSQFFCCDCEKEMSSKREIRVRAKYCTDHLHEDGDTHLAHTLLRTNDYSDDPETANSEEEIRKKLALIEEKMSNFDARFTEMEETLLELDRGPSLTHELMVI</sequence>